<feature type="region of interest" description="Disordered" evidence="1">
    <location>
        <begin position="253"/>
        <end position="280"/>
    </location>
</feature>
<dbReference type="Proteomes" id="UP000220251">
    <property type="component" value="Unassembled WGS sequence"/>
</dbReference>
<reference evidence="4" key="1">
    <citation type="submission" date="2015-06" db="EMBL/GenBank/DDBJ databases">
        <authorList>
            <person name="Bertelli C."/>
        </authorList>
    </citation>
    <scope>NUCLEOTIDE SEQUENCE [LARGE SCALE GENOMIC DNA]</scope>
    <source>
        <strain evidence="4">CRIB-30</strain>
    </source>
</reference>
<keyword evidence="4" id="KW-1185">Reference proteome</keyword>
<dbReference type="InterPro" id="IPR025579">
    <property type="entry name" value="DUF4357"/>
</dbReference>
<proteinExistence type="predicted"/>
<protein>
    <recommendedName>
        <fullName evidence="2">GIY-YIG domain-containing protein</fullName>
    </recommendedName>
</protein>
<dbReference type="AlphaFoldDB" id="A0A0H5DNM1"/>
<evidence type="ECO:0000259" key="2">
    <source>
        <dbReference type="PROSITE" id="PS50164"/>
    </source>
</evidence>
<name>A0A0H5DNM1_9BACT</name>
<dbReference type="PROSITE" id="PS50164">
    <property type="entry name" value="GIY_YIG"/>
    <property type="match status" value="1"/>
</dbReference>
<sequence>MSNRGFVIYTHVAEGHPSGLKIITKSNWSGVGLYIPRSRFSHNKSRAELQKPGVYMLLGDLDFDPKLYIGEGDPLITRLLSHQTNKDFWDILIAFTSNDSSLNKAIIQYLESRLLSLAAKTSRFKIHNKNTPKAPSLSEMDTDVAEGFLAELLLCLPILGVSLDIPSKNEVSTDNYLHIKNSKGTLAKGVLTDDGFIVFKGSRASLEETPSFPLSLKAKRMELIDRGVLKDSGQGYYEFTCDHSFGSPSTAAGVVQGRSANGRPPPPPAVLIGKTQLAPP</sequence>
<feature type="domain" description="GIY-YIG" evidence="2">
    <location>
        <begin position="50"/>
        <end position="126"/>
    </location>
</feature>
<dbReference type="EMBL" id="CWGJ01000010">
    <property type="protein sequence ID" value="CRX37961.1"/>
    <property type="molecule type" value="Genomic_DNA"/>
</dbReference>
<organism evidence="3 4">
    <name type="scientific">Estrella lausannensis</name>
    <dbReference type="NCBI Taxonomy" id="483423"/>
    <lineage>
        <taxon>Bacteria</taxon>
        <taxon>Pseudomonadati</taxon>
        <taxon>Chlamydiota</taxon>
        <taxon>Chlamydiia</taxon>
        <taxon>Parachlamydiales</taxon>
        <taxon>Candidatus Criblamydiaceae</taxon>
        <taxon>Estrella</taxon>
    </lineage>
</organism>
<evidence type="ECO:0000313" key="3">
    <source>
        <dbReference type="EMBL" id="CRX37961.1"/>
    </source>
</evidence>
<dbReference type="Pfam" id="PF14267">
    <property type="entry name" value="DUF4357"/>
    <property type="match status" value="1"/>
</dbReference>
<accession>A0A0H5DNM1</accession>
<evidence type="ECO:0000313" key="4">
    <source>
        <dbReference type="Proteomes" id="UP000220251"/>
    </source>
</evidence>
<evidence type="ECO:0000256" key="1">
    <source>
        <dbReference type="SAM" id="MobiDB-lite"/>
    </source>
</evidence>
<dbReference type="InterPro" id="IPR000305">
    <property type="entry name" value="GIY-YIG_endonuc"/>
</dbReference>
<dbReference type="CDD" id="cd10447">
    <property type="entry name" value="GIY-YIG_unchar_2"/>
    <property type="match status" value="1"/>
</dbReference>
<gene>
    <name evidence="3" type="ORF">ELAC_0606</name>
</gene>